<dbReference type="Proteomes" id="UP001079430">
    <property type="component" value="Unassembled WGS sequence"/>
</dbReference>
<evidence type="ECO:0000313" key="2">
    <source>
        <dbReference type="Proteomes" id="UP001079430"/>
    </source>
</evidence>
<organism evidence="1 2">
    <name type="scientific">Sinorhizobium psoraleae</name>
    <dbReference type="NCBI Taxonomy" id="520838"/>
    <lineage>
        <taxon>Bacteria</taxon>
        <taxon>Pseudomonadati</taxon>
        <taxon>Pseudomonadota</taxon>
        <taxon>Alphaproteobacteria</taxon>
        <taxon>Hyphomicrobiales</taxon>
        <taxon>Rhizobiaceae</taxon>
        <taxon>Sinorhizobium/Ensifer group</taxon>
        <taxon>Sinorhizobium</taxon>
    </lineage>
</organism>
<reference evidence="1" key="1">
    <citation type="submission" date="2022-10" db="EMBL/GenBank/DDBJ databases">
        <title>Whole genome sequencing of three plant growth promoting bacteria isolated from Vachellia tortilis subsp. raddiana in Morocco.</title>
        <authorList>
            <person name="Hnini M."/>
            <person name="Zouagui R."/>
            <person name="Zouagui H."/>
            <person name="Chemao Elfihri M.-W."/>
            <person name="Ibrahimi A."/>
            <person name="Sbabou L."/>
            <person name="Aurag J."/>
        </authorList>
    </citation>
    <scope>NUCLEOTIDE SEQUENCE</scope>
    <source>
        <strain evidence="1">LMR678</strain>
    </source>
</reference>
<dbReference type="RefSeq" id="WP_269282669.1">
    <property type="nucleotide sequence ID" value="NZ_JAPVOI010000004.1"/>
</dbReference>
<keyword evidence="2" id="KW-1185">Reference proteome</keyword>
<sequence length="64" mass="7905">MKTIIRRVITRWVLWRSDRRLYRRYPHLKQRAAAIEAARKAHKPTKHIIKDQQQDMLRLLREGM</sequence>
<evidence type="ECO:0000313" key="1">
    <source>
        <dbReference type="EMBL" id="MCZ4092360.1"/>
    </source>
</evidence>
<gene>
    <name evidence="1" type="ORF">O3W52_20505</name>
</gene>
<name>A0ABT4KK65_9HYPH</name>
<comment type="caution">
    <text evidence="1">The sequence shown here is derived from an EMBL/GenBank/DDBJ whole genome shotgun (WGS) entry which is preliminary data.</text>
</comment>
<proteinExistence type="predicted"/>
<accession>A0ABT4KK65</accession>
<dbReference type="EMBL" id="JAPVOI010000004">
    <property type="protein sequence ID" value="MCZ4092360.1"/>
    <property type="molecule type" value="Genomic_DNA"/>
</dbReference>
<protein>
    <submittedName>
        <fullName evidence="1">Uncharacterized protein</fullName>
    </submittedName>
</protein>